<reference evidence="3 4" key="1">
    <citation type="submission" date="2016-01" db="EMBL/GenBank/DDBJ databases">
        <title>Highly variable Streptococcus oralis are common among viridans streptococci isolated from primates.</title>
        <authorList>
            <person name="Denapaite D."/>
            <person name="Rieger M."/>
            <person name="Koendgen S."/>
            <person name="Brueckner R."/>
            <person name="Ochigava I."/>
            <person name="Kappeler P."/>
            <person name="Maetz-Rensing K."/>
            <person name="Leendertz F."/>
            <person name="Hakenbeck R."/>
        </authorList>
    </citation>
    <scope>NUCLEOTIDE SEQUENCE [LARGE SCALE GENOMIC DNA]</scope>
    <source>
        <strain evidence="1 3">DD02</strain>
        <strain evidence="2 4">DD03</strain>
    </source>
</reference>
<evidence type="ECO:0000313" key="2">
    <source>
        <dbReference type="EMBL" id="KXU03234.1"/>
    </source>
</evidence>
<dbReference type="EMBL" id="LQXV01000454">
    <property type="protein sequence ID" value="KXU03234.1"/>
    <property type="molecule type" value="Genomic_DNA"/>
</dbReference>
<dbReference type="AlphaFoldDB" id="A0A139QL37"/>
<sequence>MKEKRITLRVNLCFQHSTKAVVLELNSEHSALSQSPYYFLILKGVTMTIL</sequence>
<dbReference type="EC" id="3.5.1.28" evidence="2"/>
<organism evidence="2 4">
    <name type="scientific">Streptococcus gallolyticus</name>
    <dbReference type="NCBI Taxonomy" id="315405"/>
    <lineage>
        <taxon>Bacteria</taxon>
        <taxon>Bacillati</taxon>
        <taxon>Bacillota</taxon>
        <taxon>Bacilli</taxon>
        <taxon>Lactobacillales</taxon>
        <taxon>Streptococcaceae</taxon>
        <taxon>Streptococcus</taxon>
    </lineage>
</organism>
<dbReference type="PATRIC" id="fig|315405.11.peg.2562"/>
<proteinExistence type="predicted"/>
<evidence type="ECO:0000313" key="4">
    <source>
        <dbReference type="Proteomes" id="UP000071927"/>
    </source>
</evidence>
<evidence type="ECO:0000313" key="1">
    <source>
        <dbReference type="EMBL" id="KXT63635.1"/>
    </source>
</evidence>
<dbReference type="EMBL" id="LQOF01000454">
    <property type="protein sequence ID" value="KXT63635.1"/>
    <property type="molecule type" value="Genomic_DNA"/>
</dbReference>
<dbReference type="Proteomes" id="UP000070198">
    <property type="component" value="Unassembled WGS sequence"/>
</dbReference>
<dbReference type="GO" id="GO:0008745">
    <property type="term" value="F:N-acetylmuramoyl-L-alanine amidase activity"/>
    <property type="evidence" value="ECO:0007669"/>
    <property type="project" value="UniProtKB-EC"/>
</dbReference>
<keyword evidence="2" id="KW-0378">Hydrolase</keyword>
<protein>
    <submittedName>
        <fullName evidence="2">Peptidoglycan hydrolase, Autolysin2</fullName>
        <ecNumber evidence="2">3.5.1.28</ecNumber>
    </submittedName>
</protein>
<evidence type="ECO:0000313" key="3">
    <source>
        <dbReference type="Proteomes" id="UP000070198"/>
    </source>
</evidence>
<gene>
    <name evidence="1" type="ORF">SGADD02_02192</name>
    <name evidence="2" type="ORF">SGADD03_02167</name>
</gene>
<comment type="caution">
    <text evidence="2">The sequence shown here is derived from an EMBL/GenBank/DDBJ whole genome shotgun (WGS) entry which is preliminary data.</text>
</comment>
<accession>A0A139QL37</accession>
<name>A0A139QL37_9STRE</name>
<dbReference type="Proteomes" id="UP000071927">
    <property type="component" value="Unassembled WGS sequence"/>
</dbReference>